<gene>
    <name evidence="10" type="ORF">JCGZ_04019</name>
</gene>
<evidence type="ECO:0000256" key="6">
    <source>
        <dbReference type="ARBA" id="ARBA00023163"/>
    </source>
</evidence>
<dbReference type="GO" id="GO:0003677">
    <property type="term" value="F:DNA binding"/>
    <property type="evidence" value="ECO:0007669"/>
    <property type="project" value="UniProtKB-KW"/>
</dbReference>
<dbReference type="InterPro" id="IPR015300">
    <property type="entry name" value="DNA-bd_pseudobarrel_sf"/>
</dbReference>
<evidence type="ECO:0000256" key="3">
    <source>
        <dbReference type="ARBA" id="ARBA00022745"/>
    </source>
</evidence>
<evidence type="ECO:0000256" key="4">
    <source>
        <dbReference type="ARBA" id="ARBA00023015"/>
    </source>
</evidence>
<feature type="domain" description="AP2/ERF" evidence="9">
    <location>
        <begin position="72"/>
        <end position="127"/>
    </location>
</feature>
<dbReference type="InterPro" id="IPR016177">
    <property type="entry name" value="DNA-bd_dom_sf"/>
</dbReference>
<organism evidence="10 11">
    <name type="scientific">Jatropha curcas</name>
    <name type="common">Barbados nut</name>
    <dbReference type="NCBI Taxonomy" id="180498"/>
    <lineage>
        <taxon>Eukaryota</taxon>
        <taxon>Viridiplantae</taxon>
        <taxon>Streptophyta</taxon>
        <taxon>Embryophyta</taxon>
        <taxon>Tracheophyta</taxon>
        <taxon>Spermatophyta</taxon>
        <taxon>Magnoliopsida</taxon>
        <taxon>eudicotyledons</taxon>
        <taxon>Gunneridae</taxon>
        <taxon>Pentapetalae</taxon>
        <taxon>rosids</taxon>
        <taxon>fabids</taxon>
        <taxon>Malpighiales</taxon>
        <taxon>Euphorbiaceae</taxon>
        <taxon>Crotonoideae</taxon>
        <taxon>Jatropheae</taxon>
        <taxon>Jatropha</taxon>
    </lineage>
</organism>
<keyword evidence="7" id="KW-0539">Nucleus</keyword>
<sequence length="372" mass="42918">MSQKDRKESMNFYFCWSLHESWLRNMIGKETMSVISSGETSLTEEVSDSISSTYPLQASKRARHGGNVCTSKFRGVVPHQNGNWGCQIYANHQRIWLGTFKSEKDAAMAYDSAAIKLRSGDCRRNFPMTNITVQEPNFQSNYSAEAVINMIKDGTYQSKFADFIRTCLQSVETELKLMPVKTQSTRRLTCKQLFQKELTPSDVGKLNRLVIPKKFAMKFFSRISESSEGNVVGANKLDDGQLSFYDKNMKLWKFRYCYWRSSQSYVFTRGWNRFVKEKQLKANDTIVFCLCECWENSRVGQGYYMIDVNNVERSIGLMESSNQNDAMGMELQLHLGQSAVCDYVRGERLMEAKPRHDDTNRKSFRLFGTQII</sequence>
<dbReference type="PANTHER" id="PTHR31140:SF58">
    <property type="entry name" value="DNA-BINDING PROTEIN RAV1"/>
    <property type="match status" value="1"/>
</dbReference>
<dbReference type="PANTHER" id="PTHR31140">
    <property type="entry name" value="B3 DOMAIN-CONTAINING TRANSCRIPTION FACTOR ABI3"/>
    <property type="match status" value="1"/>
</dbReference>
<dbReference type="PROSITE" id="PS51032">
    <property type="entry name" value="AP2_ERF"/>
    <property type="match status" value="1"/>
</dbReference>
<dbReference type="STRING" id="180498.A0A067KR20"/>
<dbReference type="AlphaFoldDB" id="A0A067KR20"/>
<dbReference type="InterPro" id="IPR044800">
    <property type="entry name" value="LEC2-like"/>
</dbReference>
<dbReference type="SUPFAM" id="SSF101936">
    <property type="entry name" value="DNA-binding pseudobarrel domain"/>
    <property type="match status" value="1"/>
</dbReference>
<dbReference type="GO" id="GO:0009873">
    <property type="term" value="P:ethylene-activated signaling pathway"/>
    <property type="evidence" value="ECO:0007669"/>
    <property type="project" value="UniProtKB-KW"/>
</dbReference>
<dbReference type="CDD" id="cd00018">
    <property type="entry name" value="AP2"/>
    <property type="match status" value="1"/>
</dbReference>
<evidence type="ECO:0000256" key="5">
    <source>
        <dbReference type="ARBA" id="ARBA00023125"/>
    </source>
</evidence>
<evidence type="ECO:0000256" key="2">
    <source>
        <dbReference type="ARBA" id="ARBA00009089"/>
    </source>
</evidence>
<evidence type="ECO:0000259" key="9">
    <source>
        <dbReference type="PROSITE" id="PS51032"/>
    </source>
</evidence>
<accession>A0A067KR20</accession>
<reference evidence="10 11" key="1">
    <citation type="journal article" date="2014" name="PLoS ONE">
        <title>Global Analysis of Gene Expression Profiles in Physic Nut (Jatropha curcas L.) Seedlings Exposed to Salt Stress.</title>
        <authorList>
            <person name="Zhang L."/>
            <person name="Zhang C."/>
            <person name="Wu P."/>
            <person name="Chen Y."/>
            <person name="Li M."/>
            <person name="Jiang H."/>
            <person name="Wu G."/>
        </authorList>
    </citation>
    <scope>NUCLEOTIDE SEQUENCE [LARGE SCALE GENOMIC DNA]</scope>
    <source>
        <strain evidence="11">cv. GZQX0401</strain>
        <tissue evidence="10">Young leaves</tissue>
    </source>
</reference>
<dbReference type="Pfam" id="PF02362">
    <property type="entry name" value="B3"/>
    <property type="match status" value="1"/>
</dbReference>
<dbReference type="SUPFAM" id="SSF54171">
    <property type="entry name" value="DNA-binding domain"/>
    <property type="match status" value="1"/>
</dbReference>
<dbReference type="OrthoDB" id="2020802at2759"/>
<protein>
    <submittedName>
        <fullName evidence="10">Uncharacterized protein</fullName>
    </submittedName>
</protein>
<dbReference type="GO" id="GO:0003700">
    <property type="term" value="F:DNA-binding transcription factor activity"/>
    <property type="evidence" value="ECO:0007669"/>
    <property type="project" value="InterPro"/>
</dbReference>
<evidence type="ECO:0000256" key="7">
    <source>
        <dbReference type="ARBA" id="ARBA00023242"/>
    </source>
</evidence>
<comment type="subcellular location">
    <subcellularLocation>
        <location evidence="1">Nucleus</location>
    </subcellularLocation>
</comment>
<evidence type="ECO:0000313" key="11">
    <source>
        <dbReference type="Proteomes" id="UP000027138"/>
    </source>
</evidence>
<evidence type="ECO:0000259" key="8">
    <source>
        <dbReference type="PROSITE" id="PS50863"/>
    </source>
</evidence>
<keyword evidence="11" id="KW-1185">Reference proteome</keyword>
<dbReference type="PROSITE" id="PS50863">
    <property type="entry name" value="B3"/>
    <property type="match status" value="1"/>
</dbReference>
<dbReference type="Proteomes" id="UP000027138">
    <property type="component" value="Unassembled WGS sequence"/>
</dbReference>
<dbReference type="InterPro" id="IPR036955">
    <property type="entry name" value="AP2/ERF_dom_sf"/>
</dbReference>
<evidence type="ECO:0000313" key="10">
    <source>
        <dbReference type="EMBL" id="KDP38666.1"/>
    </source>
</evidence>
<dbReference type="SMART" id="SM01019">
    <property type="entry name" value="B3"/>
    <property type="match status" value="1"/>
</dbReference>
<dbReference type="InterPro" id="IPR001471">
    <property type="entry name" value="AP2/ERF_dom"/>
</dbReference>
<keyword evidence="4" id="KW-0805">Transcription regulation</keyword>
<dbReference type="SMART" id="SM00380">
    <property type="entry name" value="AP2"/>
    <property type="match status" value="1"/>
</dbReference>
<dbReference type="InterPro" id="IPR003340">
    <property type="entry name" value="B3_DNA-bd"/>
</dbReference>
<dbReference type="FunFam" id="3.30.730.10:FF:000008">
    <property type="entry name" value="AP2 domain-containing protein RAP2.8"/>
    <property type="match status" value="1"/>
</dbReference>
<proteinExistence type="inferred from homology"/>
<dbReference type="EMBL" id="KK914358">
    <property type="protein sequence ID" value="KDP38666.1"/>
    <property type="molecule type" value="Genomic_DNA"/>
</dbReference>
<evidence type="ECO:0000256" key="1">
    <source>
        <dbReference type="ARBA" id="ARBA00004123"/>
    </source>
</evidence>
<name>A0A067KR20_JATCU</name>
<dbReference type="GO" id="GO:0005634">
    <property type="term" value="C:nucleus"/>
    <property type="evidence" value="ECO:0007669"/>
    <property type="project" value="UniProtKB-SubCell"/>
</dbReference>
<keyword evidence="6" id="KW-0804">Transcription</keyword>
<comment type="similarity">
    <text evidence="2">Belongs to the AP2/ERF transcription factor family. RAV subfamily.</text>
</comment>
<dbReference type="CDD" id="cd10017">
    <property type="entry name" value="B3_DNA"/>
    <property type="match status" value="1"/>
</dbReference>
<feature type="domain" description="TF-B3" evidence="8">
    <location>
        <begin position="194"/>
        <end position="312"/>
    </location>
</feature>
<keyword evidence="3" id="KW-0936">Ethylene signaling pathway</keyword>
<keyword evidence="5" id="KW-0238">DNA-binding</keyword>
<dbReference type="Gene3D" id="3.30.730.10">
    <property type="entry name" value="AP2/ERF domain"/>
    <property type="match status" value="1"/>
</dbReference>
<dbReference type="Gene3D" id="2.40.330.10">
    <property type="entry name" value="DNA-binding pseudobarrel domain"/>
    <property type="match status" value="1"/>
</dbReference>